<dbReference type="Proteomes" id="UP000046395">
    <property type="component" value="Unassembled WGS sequence"/>
</dbReference>
<dbReference type="GO" id="GO:0044547">
    <property type="term" value="F:DNA topoisomerase binding"/>
    <property type="evidence" value="ECO:0007669"/>
    <property type="project" value="TreeGrafter"/>
</dbReference>
<evidence type="ECO:0000256" key="1">
    <source>
        <dbReference type="SAM" id="SignalP"/>
    </source>
</evidence>
<keyword evidence="1" id="KW-0732">Signal</keyword>
<dbReference type="PANTHER" id="PTHR46060:SF2">
    <property type="entry name" value="HISTONE-LYSINE N-METHYLTRANSFERASE SETMAR"/>
    <property type="match status" value="1"/>
</dbReference>
<dbReference type="WBParaSite" id="TMUE_2000006461.1">
    <property type="protein sequence ID" value="TMUE_2000006461.1"/>
    <property type="gene ID" value="WBGene00294601"/>
</dbReference>
<dbReference type="PANTHER" id="PTHR46060">
    <property type="entry name" value="MARINER MOS1 TRANSPOSASE-LIKE PROTEIN"/>
    <property type="match status" value="1"/>
</dbReference>
<keyword evidence="2" id="KW-1185">Reference proteome</keyword>
<dbReference type="InterPro" id="IPR052709">
    <property type="entry name" value="Transposase-MT_Hybrid"/>
</dbReference>
<sequence>MSLFAYLTPSLSILFLVWTEGYCYNEATANLVENVAHGFKDFLPSPKGPSDGSASATLNDYSLTNISREVFDLMRRSDNCLDVYKYGKLIGGAICRHNNESRVVLQLKASKIEDYTDNSDEISCKLSEHRSIYCSWIGTVENGKPGRTVAVACFNSKELSKQEQLEMGKINYCSELRYADSQNYRLPIPSRFSRWDECFYAYQPSTVNRTVPFLLSFMYDPNFGMPLNPEGRTGISGQGMLRKLGENRIEILVIMRDTVKPKQILLSPLKKKIEKEGPLPTFCEPYNDLDFDHCENDPSAEEYFYGLTKRADRRICTLEKFRNALKSRRRIYHDYLPHPLATDNAWVHATVWIRACVQSGNLDLPLSQQEGSFKAICRLSSTDNAWVSSTIYIVAIDQEHCFSNVASTDRSNRAQHAWKRLISTDIVPMKDLIDTIFQGLDKGVSPKRFPKPDVHQKKILPTVWWSVTGIIHYSLLKPGEIVTAQTYCNELEKMHEKLQRVRLGLVNRKGPILLHDNARPHISKMTVQKLYHTGYETLPHPPYSADLSPTDYHIFKHLEHFLQGKQFKNYEEAKTAFEEFIASKASDFYATGINTLVSRWQKCIGHEGSYLD</sequence>
<organism evidence="2 3">
    <name type="scientific">Trichuris muris</name>
    <name type="common">Mouse whipworm</name>
    <dbReference type="NCBI Taxonomy" id="70415"/>
    <lineage>
        <taxon>Eukaryota</taxon>
        <taxon>Metazoa</taxon>
        <taxon>Ecdysozoa</taxon>
        <taxon>Nematoda</taxon>
        <taxon>Enoplea</taxon>
        <taxon>Dorylaimia</taxon>
        <taxon>Trichinellida</taxon>
        <taxon>Trichuridae</taxon>
        <taxon>Trichuris</taxon>
    </lineage>
</organism>
<dbReference type="Pfam" id="PF01359">
    <property type="entry name" value="Transposase_1"/>
    <property type="match status" value="1"/>
</dbReference>
<reference evidence="3" key="1">
    <citation type="submission" date="2019-12" db="UniProtKB">
        <authorList>
            <consortium name="WormBaseParasite"/>
        </authorList>
    </citation>
    <scope>IDENTIFICATION</scope>
</reference>
<dbReference type="GO" id="GO:0015074">
    <property type="term" value="P:DNA integration"/>
    <property type="evidence" value="ECO:0007669"/>
    <property type="project" value="TreeGrafter"/>
</dbReference>
<dbReference type="InterPro" id="IPR001888">
    <property type="entry name" value="Transposase_1"/>
</dbReference>
<dbReference type="AlphaFoldDB" id="A0A5S6QGD1"/>
<accession>A0A5S6QGD1</accession>
<dbReference type="GO" id="GO:0046975">
    <property type="term" value="F:histone H3K36 methyltransferase activity"/>
    <property type="evidence" value="ECO:0007669"/>
    <property type="project" value="TreeGrafter"/>
</dbReference>
<dbReference type="GO" id="GO:0005634">
    <property type="term" value="C:nucleus"/>
    <property type="evidence" value="ECO:0007669"/>
    <property type="project" value="TreeGrafter"/>
</dbReference>
<dbReference type="GO" id="GO:0044774">
    <property type="term" value="P:mitotic DNA integrity checkpoint signaling"/>
    <property type="evidence" value="ECO:0007669"/>
    <property type="project" value="TreeGrafter"/>
</dbReference>
<evidence type="ECO:0000313" key="3">
    <source>
        <dbReference type="WBParaSite" id="TMUE_2000006461.1"/>
    </source>
</evidence>
<feature type="signal peptide" evidence="1">
    <location>
        <begin position="1"/>
        <end position="23"/>
    </location>
</feature>
<dbReference type="GO" id="GO:0031297">
    <property type="term" value="P:replication fork processing"/>
    <property type="evidence" value="ECO:0007669"/>
    <property type="project" value="TreeGrafter"/>
</dbReference>
<dbReference type="Gene3D" id="3.30.420.10">
    <property type="entry name" value="Ribonuclease H-like superfamily/Ribonuclease H"/>
    <property type="match status" value="1"/>
</dbReference>
<dbReference type="GO" id="GO:0042800">
    <property type="term" value="F:histone H3K4 methyltransferase activity"/>
    <property type="evidence" value="ECO:0007669"/>
    <property type="project" value="TreeGrafter"/>
</dbReference>
<dbReference type="GO" id="GO:0006303">
    <property type="term" value="P:double-strand break repair via nonhomologous end joining"/>
    <property type="evidence" value="ECO:0007669"/>
    <property type="project" value="TreeGrafter"/>
</dbReference>
<protein>
    <submittedName>
        <fullName evidence="3">Histone-lysine N-methyltransferase SETMAR</fullName>
    </submittedName>
</protein>
<dbReference type="GO" id="GO:0000729">
    <property type="term" value="P:DNA double-strand break processing"/>
    <property type="evidence" value="ECO:0007669"/>
    <property type="project" value="TreeGrafter"/>
</dbReference>
<feature type="chain" id="PRO_5024353719" evidence="1">
    <location>
        <begin position="24"/>
        <end position="612"/>
    </location>
</feature>
<name>A0A5S6QGD1_TRIMR</name>
<dbReference type="GO" id="GO:0000793">
    <property type="term" value="C:condensed chromosome"/>
    <property type="evidence" value="ECO:0007669"/>
    <property type="project" value="TreeGrafter"/>
</dbReference>
<dbReference type="GO" id="GO:0003697">
    <property type="term" value="F:single-stranded DNA binding"/>
    <property type="evidence" value="ECO:0007669"/>
    <property type="project" value="TreeGrafter"/>
</dbReference>
<dbReference type="GO" id="GO:0003690">
    <property type="term" value="F:double-stranded DNA binding"/>
    <property type="evidence" value="ECO:0007669"/>
    <property type="project" value="TreeGrafter"/>
</dbReference>
<evidence type="ECO:0000313" key="2">
    <source>
        <dbReference type="Proteomes" id="UP000046395"/>
    </source>
</evidence>
<dbReference type="GO" id="GO:0035861">
    <property type="term" value="C:site of double-strand break"/>
    <property type="evidence" value="ECO:0007669"/>
    <property type="project" value="TreeGrafter"/>
</dbReference>
<dbReference type="STRING" id="70415.A0A5S6QGD1"/>
<dbReference type="InterPro" id="IPR036397">
    <property type="entry name" value="RNaseH_sf"/>
</dbReference>
<dbReference type="GO" id="GO:0000014">
    <property type="term" value="F:single-stranded DNA endodeoxyribonuclease activity"/>
    <property type="evidence" value="ECO:0007669"/>
    <property type="project" value="TreeGrafter"/>
</dbReference>
<proteinExistence type="predicted"/>